<evidence type="ECO:0000313" key="3">
    <source>
        <dbReference type="Proteomes" id="UP000248840"/>
    </source>
</evidence>
<reference evidence="2 3" key="1">
    <citation type="submission" date="2018-06" db="EMBL/GenBank/DDBJ databases">
        <title>Genomic Encyclopedia of Archaeal and Bacterial Type Strains, Phase II (KMG-II): from individual species to whole genera.</title>
        <authorList>
            <person name="Goeker M."/>
        </authorList>
    </citation>
    <scope>NUCLEOTIDE SEQUENCE [LARGE SCALE GENOMIC DNA]</scope>
    <source>
        <strain evidence="2 3">DSM 25663</strain>
    </source>
</reference>
<keyword evidence="3" id="KW-1185">Reference proteome</keyword>
<sequence length="163" mass="17788">MYKKIFLIIWVLVSFVSCKKTDSPQSNVDKKQPKDSTIVGADQDENGCLASAGYTWSKLNKECVKAFTGIQLNPVNNASTEDVTLCAFVLFNESGDKAEVFLPDEKSIILSKTAPKTWAFQDYQLIQSNGFSLLKAGVKVYTGDAEMGSKVTGSDNPGEEGQE</sequence>
<evidence type="ECO:0008006" key="4">
    <source>
        <dbReference type="Google" id="ProtNLM"/>
    </source>
</evidence>
<dbReference type="AlphaFoldDB" id="A0A328YL04"/>
<accession>A0A328YL04</accession>
<gene>
    <name evidence="2" type="ORF">CLV55_10967</name>
</gene>
<evidence type="ECO:0000256" key="1">
    <source>
        <dbReference type="SAM" id="SignalP"/>
    </source>
</evidence>
<dbReference type="Proteomes" id="UP000248840">
    <property type="component" value="Unassembled WGS sequence"/>
</dbReference>
<dbReference type="EMBL" id="QLSZ01000009">
    <property type="protein sequence ID" value="RAR70816.1"/>
    <property type="molecule type" value="Genomic_DNA"/>
</dbReference>
<dbReference type="OrthoDB" id="1099822at2"/>
<dbReference type="RefSeq" id="WP_112113660.1">
    <property type="nucleotide sequence ID" value="NZ_QLSZ01000009.1"/>
</dbReference>
<name>A0A328YL04_9FLAO</name>
<feature type="chain" id="PRO_5016294071" description="Lipoprotein" evidence="1">
    <location>
        <begin position="20"/>
        <end position="163"/>
    </location>
</feature>
<comment type="caution">
    <text evidence="2">The sequence shown here is derived from an EMBL/GenBank/DDBJ whole genome shotgun (WGS) entry which is preliminary data.</text>
</comment>
<dbReference type="PROSITE" id="PS51257">
    <property type="entry name" value="PROKAR_LIPOPROTEIN"/>
    <property type="match status" value="1"/>
</dbReference>
<proteinExistence type="predicted"/>
<keyword evidence="1" id="KW-0732">Signal</keyword>
<protein>
    <recommendedName>
        <fullName evidence="4">Lipoprotein</fullName>
    </recommendedName>
</protein>
<feature type="signal peptide" evidence="1">
    <location>
        <begin position="1"/>
        <end position="19"/>
    </location>
</feature>
<evidence type="ECO:0000313" key="2">
    <source>
        <dbReference type="EMBL" id="RAR70816.1"/>
    </source>
</evidence>
<organism evidence="2 3">
    <name type="scientific">Flavobacterium aciduliphilum</name>
    <dbReference type="NCBI Taxonomy" id="1101402"/>
    <lineage>
        <taxon>Bacteria</taxon>
        <taxon>Pseudomonadati</taxon>
        <taxon>Bacteroidota</taxon>
        <taxon>Flavobacteriia</taxon>
        <taxon>Flavobacteriales</taxon>
        <taxon>Flavobacteriaceae</taxon>
        <taxon>Flavobacterium</taxon>
    </lineage>
</organism>